<evidence type="ECO:0000313" key="5">
    <source>
        <dbReference type="Proteomes" id="UP000664167"/>
    </source>
</evidence>
<dbReference type="AlphaFoldDB" id="A0A939JLI2"/>
<dbReference type="EMBL" id="JAFLRJ010000465">
    <property type="protein sequence ID" value="MBO0516887.1"/>
    <property type="molecule type" value="Genomic_DNA"/>
</dbReference>
<dbReference type="InterPro" id="IPR036366">
    <property type="entry name" value="PGBDSf"/>
</dbReference>
<feature type="compositionally biased region" description="Low complexity" evidence="1">
    <location>
        <begin position="54"/>
        <end position="94"/>
    </location>
</feature>
<feature type="compositionally biased region" description="Low complexity" evidence="1">
    <location>
        <begin position="104"/>
        <end position="117"/>
    </location>
</feature>
<evidence type="ECO:0000256" key="1">
    <source>
        <dbReference type="SAM" id="MobiDB-lite"/>
    </source>
</evidence>
<dbReference type="SUPFAM" id="SSF47090">
    <property type="entry name" value="PGBD-like"/>
    <property type="match status" value="1"/>
</dbReference>
<organism evidence="4 5">
    <name type="scientific">Streptomyces beijiangensis</name>
    <dbReference type="NCBI Taxonomy" id="163361"/>
    <lineage>
        <taxon>Bacteria</taxon>
        <taxon>Bacillati</taxon>
        <taxon>Actinomycetota</taxon>
        <taxon>Actinomycetes</taxon>
        <taxon>Kitasatosporales</taxon>
        <taxon>Streptomycetaceae</taxon>
        <taxon>Streptomyces</taxon>
    </lineage>
</organism>
<feature type="domain" description="Peptidoglycan binding-like" evidence="3">
    <location>
        <begin position="124"/>
        <end position="182"/>
    </location>
</feature>
<name>A0A939JLI2_9ACTN</name>
<dbReference type="Gene3D" id="1.10.101.10">
    <property type="entry name" value="PGBD-like superfamily/PGBD"/>
    <property type="match status" value="1"/>
</dbReference>
<evidence type="ECO:0000259" key="3">
    <source>
        <dbReference type="Pfam" id="PF01471"/>
    </source>
</evidence>
<gene>
    <name evidence="4" type="ORF">J0695_34740</name>
</gene>
<dbReference type="InterPro" id="IPR002477">
    <property type="entry name" value="Peptidoglycan-bd-like"/>
</dbReference>
<dbReference type="Proteomes" id="UP000664167">
    <property type="component" value="Unassembled WGS sequence"/>
</dbReference>
<evidence type="ECO:0000256" key="2">
    <source>
        <dbReference type="SAM" id="SignalP"/>
    </source>
</evidence>
<protein>
    <submittedName>
        <fullName evidence="4">Peptidoglycan-binding protein</fullName>
    </submittedName>
</protein>
<feature type="chain" id="PRO_5037933781" evidence="2">
    <location>
        <begin position="22"/>
        <end position="189"/>
    </location>
</feature>
<proteinExistence type="predicted"/>
<feature type="region of interest" description="Disordered" evidence="1">
    <location>
        <begin position="21"/>
        <end position="127"/>
    </location>
</feature>
<reference evidence="4" key="1">
    <citation type="submission" date="2021-03" db="EMBL/GenBank/DDBJ databases">
        <title>Streptomyces poriferae sp. nov., a novel marine sponge-derived Actinobacteria species with anti-MRSA activity.</title>
        <authorList>
            <person name="Sandoval-Powers M."/>
            <person name="Kralova S."/>
            <person name="Nguyen G.-S."/>
            <person name="Fawwal D."/>
            <person name="Degnes K."/>
            <person name="Klinkenberg G."/>
            <person name="Sletta H."/>
            <person name="Wentzel A."/>
            <person name="Liles M.R."/>
        </authorList>
    </citation>
    <scope>NUCLEOTIDE SEQUENCE</scope>
    <source>
        <strain evidence="4">DSM 41794</strain>
    </source>
</reference>
<keyword evidence="2" id="KW-0732">Signal</keyword>
<dbReference type="Pfam" id="PF01471">
    <property type="entry name" value="PG_binding_1"/>
    <property type="match status" value="1"/>
</dbReference>
<dbReference type="RefSeq" id="WP_206968758.1">
    <property type="nucleotide sequence ID" value="NZ_JAFLRJ010000465.1"/>
</dbReference>
<feature type="non-terminal residue" evidence="4">
    <location>
        <position position="1"/>
    </location>
</feature>
<keyword evidence="5" id="KW-1185">Reference proteome</keyword>
<dbReference type="InterPro" id="IPR036365">
    <property type="entry name" value="PGBD-like_sf"/>
</dbReference>
<comment type="caution">
    <text evidence="4">The sequence shown here is derived from an EMBL/GenBank/DDBJ whole genome shotgun (WGS) entry which is preliminary data.</text>
</comment>
<feature type="region of interest" description="Disordered" evidence="1">
    <location>
        <begin position="166"/>
        <end position="189"/>
    </location>
</feature>
<feature type="signal peptide" evidence="2">
    <location>
        <begin position="1"/>
        <end position="21"/>
    </location>
</feature>
<evidence type="ECO:0000313" key="4">
    <source>
        <dbReference type="EMBL" id="MBO0516887.1"/>
    </source>
</evidence>
<accession>A0A939JLI2</accession>
<sequence length="189" mass="19436">PLTVLAAVAAALAIAGTAAFAGGLFSGDDGSTDALPVTPTSAPPPGRTHAQPQPTASAHRPSPTPSPSRATPSASRTKTRSPSPTPSLSTARATGTVRDPSPTPTRSAPASSAPAAPVLRRGDSGPEVVELQKRLQQAWVYQGPASGRYDDEVESAVRQFQSWTNIQDDPSGVYGPHTRRALEASTQEP</sequence>